<dbReference type="OrthoDB" id="9794124at2"/>
<gene>
    <name evidence="2" type="ORF">C8N35_113110</name>
</gene>
<protein>
    <submittedName>
        <fullName evidence="2">Glycosyl transferase family 2</fullName>
    </submittedName>
</protein>
<evidence type="ECO:0000313" key="3">
    <source>
        <dbReference type="Proteomes" id="UP000244081"/>
    </source>
</evidence>
<dbReference type="PANTHER" id="PTHR22916:SF3">
    <property type="entry name" value="UDP-GLCNAC:BETAGAL BETA-1,3-N-ACETYLGLUCOSAMINYLTRANSFERASE-LIKE PROTEIN 1"/>
    <property type="match status" value="1"/>
</dbReference>
<dbReference type="GO" id="GO:0016758">
    <property type="term" value="F:hexosyltransferase activity"/>
    <property type="evidence" value="ECO:0007669"/>
    <property type="project" value="UniProtKB-ARBA"/>
</dbReference>
<dbReference type="CDD" id="cd00761">
    <property type="entry name" value="Glyco_tranf_GTA_type"/>
    <property type="match status" value="1"/>
</dbReference>
<keyword evidence="2" id="KW-0808">Transferase</keyword>
<feature type="domain" description="Glycosyltransferase 2-like" evidence="1">
    <location>
        <begin position="5"/>
        <end position="121"/>
    </location>
</feature>
<evidence type="ECO:0000259" key="1">
    <source>
        <dbReference type="Pfam" id="PF00535"/>
    </source>
</evidence>
<dbReference type="InterPro" id="IPR029044">
    <property type="entry name" value="Nucleotide-diphossugar_trans"/>
</dbReference>
<sequence length="224" mass="23997">MQSYSAIIPAFNAAAFIGDAIASIRAQTVQPAQIIVVDDGSSDGTANVVRGIGDDIVILHQENRGVGAATTAGFAVSRAPLLATLDSDDLWLPNKMEAQLARLAEEASLCGVFAHIQPFRPADGQHASKRNTSVPGWLRTTMVIRREAFTTIGPIIDPPGGCGDMVDWLARVREGGHRLTMLEDTLALRRIRPGSLSSTHNADRDGGYLYAARQAILRKRAGQD</sequence>
<keyword evidence="3" id="KW-1185">Reference proteome</keyword>
<dbReference type="Proteomes" id="UP000244081">
    <property type="component" value="Unassembled WGS sequence"/>
</dbReference>
<dbReference type="EMBL" id="QAYG01000013">
    <property type="protein sequence ID" value="PTW55069.1"/>
    <property type="molecule type" value="Genomic_DNA"/>
</dbReference>
<evidence type="ECO:0000313" key="2">
    <source>
        <dbReference type="EMBL" id="PTW55069.1"/>
    </source>
</evidence>
<name>A0A2T5UU66_9HYPH</name>
<dbReference type="AlphaFoldDB" id="A0A2T5UU66"/>
<dbReference type="PANTHER" id="PTHR22916">
    <property type="entry name" value="GLYCOSYLTRANSFERASE"/>
    <property type="match status" value="1"/>
</dbReference>
<dbReference type="Pfam" id="PF00535">
    <property type="entry name" value="Glycos_transf_2"/>
    <property type="match status" value="1"/>
</dbReference>
<dbReference type="InterPro" id="IPR001173">
    <property type="entry name" value="Glyco_trans_2-like"/>
</dbReference>
<proteinExistence type="predicted"/>
<accession>A0A2T5UU66</accession>
<reference evidence="2 3" key="1">
    <citation type="submission" date="2018-04" db="EMBL/GenBank/DDBJ databases">
        <title>Genomic Encyclopedia of Archaeal and Bacterial Type Strains, Phase II (KMG-II): from individual species to whole genera.</title>
        <authorList>
            <person name="Goeker M."/>
        </authorList>
    </citation>
    <scope>NUCLEOTIDE SEQUENCE [LARGE SCALE GENOMIC DNA]</scope>
    <source>
        <strain evidence="2 3">DSM 23382</strain>
    </source>
</reference>
<comment type="caution">
    <text evidence="2">The sequence shown here is derived from an EMBL/GenBank/DDBJ whole genome shotgun (WGS) entry which is preliminary data.</text>
</comment>
<dbReference type="SUPFAM" id="SSF53448">
    <property type="entry name" value="Nucleotide-diphospho-sugar transferases"/>
    <property type="match status" value="1"/>
</dbReference>
<dbReference type="Gene3D" id="3.90.550.10">
    <property type="entry name" value="Spore Coat Polysaccharide Biosynthesis Protein SpsA, Chain A"/>
    <property type="match status" value="1"/>
</dbReference>
<organism evidence="2 3">
    <name type="scientific">Breoghania corrubedonensis</name>
    <dbReference type="NCBI Taxonomy" id="665038"/>
    <lineage>
        <taxon>Bacteria</taxon>
        <taxon>Pseudomonadati</taxon>
        <taxon>Pseudomonadota</taxon>
        <taxon>Alphaproteobacteria</taxon>
        <taxon>Hyphomicrobiales</taxon>
        <taxon>Stappiaceae</taxon>
        <taxon>Breoghania</taxon>
    </lineage>
</organism>